<evidence type="ECO:0000313" key="3">
    <source>
        <dbReference type="WBParaSite" id="nRc.2.0.1.t27419-RA"/>
    </source>
</evidence>
<feature type="domain" description="MULE transposase" evidence="1">
    <location>
        <begin position="9"/>
        <end position="102"/>
    </location>
</feature>
<evidence type="ECO:0000313" key="2">
    <source>
        <dbReference type="Proteomes" id="UP000887565"/>
    </source>
</evidence>
<dbReference type="WBParaSite" id="nRc.2.0.1.t27419-RA">
    <property type="protein sequence ID" value="nRc.2.0.1.t27419-RA"/>
    <property type="gene ID" value="nRc.2.0.1.g27419"/>
</dbReference>
<dbReference type="Pfam" id="PF10551">
    <property type="entry name" value="MULE"/>
    <property type="match status" value="1"/>
</dbReference>
<proteinExistence type="predicted"/>
<accession>A0A915JMI7</accession>
<keyword evidence="2" id="KW-1185">Reference proteome</keyword>
<dbReference type="InterPro" id="IPR018289">
    <property type="entry name" value="MULE_transposase_dom"/>
</dbReference>
<dbReference type="AlphaFoldDB" id="A0A915JMI7"/>
<name>A0A915JMI7_ROMCU</name>
<dbReference type="Proteomes" id="UP000887565">
    <property type="component" value="Unplaced"/>
</dbReference>
<reference evidence="3" key="1">
    <citation type="submission" date="2022-11" db="UniProtKB">
        <authorList>
            <consortium name="WormBaseParasite"/>
        </authorList>
    </citation>
    <scope>IDENTIFICATION</scope>
</reference>
<organism evidence="2 3">
    <name type="scientific">Romanomermis culicivorax</name>
    <name type="common">Nematode worm</name>
    <dbReference type="NCBI Taxonomy" id="13658"/>
    <lineage>
        <taxon>Eukaryota</taxon>
        <taxon>Metazoa</taxon>
        <taxon>Ecdysozoa</taxon>
        <taxon>Nematoda</taxon>
        <taxon>Enoplea</taxon>
        <taxon>Dorylaimia</taxon>
        <taxon>Mermithida</taxon>
        <taxon>Mermithoidea</taxon>
        <taxon>Mermithidae</taxon>
        <taxon>Romanomermis</taxon>
    </lineage>
</organism>
<protein>
    <submittedName>
        <fullName evidence="3">MULE transposase domain-containing protein</fullName>
    </submittedName>
</protein>
<evidence type="ECO:0000259" key="1">
    <source>
        <dbReference type="Pfam" id="PF10551"/>
    </source>
</evidence>
<sequence>MRQSEYWIADGTFEMRPPIFSQIYTLHGFINGESFIYCYALMPDKTRATYEILFRAISQAIIEHHGDLGSVHTILLDFEAADYNAARAVFNNIATKGCLLHFGQCLIRQVQRNGLMQQYDDRESVFHKWIKLLKTLAFLPLDLVIQSYDAWLQNLPKVDDAELQERINNFNHYFQSTYWDSRHSGTADILGWSTYWDGRQTGTVVILGWSTYWDGRHCGIQSPFQKHWINILCHFRGVNGMSICKVYQFLGQWKIQGKGLQHEWLNVIFGQVVLCLACQTYNILSNITIFTWIVSYALQQSPNEVVDRSVQRGCDEDFGVVNRESTSDNCCGSRRFSCPW</sequence>